<reference evidence="1 2" key="1">
    <citation type="submission" date="2017-04" db="EMBL/GenBank/DDBJ databases">
        <title>Draft genome sequence of Marssonina coronaria NL1: causal agent of apple blotch.</title>
        <authorList>
            <person name="Cheng Q."/>
        </authorList>
    </citation>
    <scope>NUCLEOTIDE SEQUENCE [LARGE SCALE GENOMIC DNA]</scope>
    <source>
        <strain evidence="1 2">NL1</strain>
    </source>
</reference>
<dbReference type="OrthoDB" id="66095at2759"/>
<dbReference type="EMBL" id="MZNU01000414">
    <property type="protein sequence ID" value="OWO98030.1"/>
    <property type="molecule type" value="Genomic_DNA"/>
</dbReference>
<accession>A0A218YTD6</accession>
<name>A0A218YTD6_9HELO</name>
<proteinExistence type="predicted"/>
<keyword evidence="2" id="KW-1185">Reference proteome</keyword>
<dbReference type="Proteomes" id="UP000242519">
    <property type="component" value="Unassembled WGS sequence"/>
</dbReference>
<comment type="caution">
    <text evidence="1">The sequence shown here is derived from an EMBL/GenBank/DDBJ whole genome shotgun (WGS) entry which is preliminary data.</text>
</comment>
<organism evidence="1 2">
    <name type="scientific">Diplocarpon coronariae</name>
    <dbReference type="NCBI Taxonomy" id="2795749"/>
    <lineage>
        <taxon>Eukaryota</taxon>
        <taxon>Fungi</taxon>
        <taxon>Dikarya</taxon>
        <taxon>Ascomycota</taxon>
        <taxon>Pezizomycotina</taxon>
        <taxon>Leotiomycetes</taxon>
        <taxon>Helotiales</taxon>
        <taxon>Drepanopezizaceae</taxon>
        <taxon>Diplocarpon</taxon>
    </lineage>
</organism>
<dbReference type="STRING" id="503106.A0A218YTD6"/>
<evidence type="ECO:0000313" key="1">
    <source>
        <dbReference type="EMBL" id="OWO98030.1"/>
    </source>
</evidence>
<dbReference type="AlphaFoldDB" id="A0A218YTD6"/>
<evidence type="ECO:0000313" key="2">
    <source>
        <dbReference type="Proteomes" id="UP000242519"/>
    </source>
</evidence>
<sequence>MSGLAGYLLNILSNAIFGSESTTEGDMANSFYSSERYTPSTEDVISVKNDLFKRFALPIELIDTVIDFAEYWPRTTTCRTGGEFHVRSGRPGLEDQFMASHCYIPDAGTSTTCPMTATGAASRTYPTIAAQPYNPTSNSCSHDYREKIFSKWADASQVRGEYSCRKIVFTIVSHDQGWGGGSSDRGTYKGSFTWFEVGKETIHPYKDTSVPGPMAPDVSPFPMLPKHGSPEWTEGNEPVAYTIETITPTVHGSSPDKFEHPLMPTMQCLQKNLTASKPSKEHKIVWSCLDDVADPDSVAAKALEDQGRGRGTANGVYVREMKVGDIVTVWAKARFPGWVNVVEKVQIDIYYAV</sequence>
<gene>
    <name evidence="1" type="ORF">B2J93_8255</name>
</gene>
<dbReference type="InParanoid" id="A0A218YTD6"/>
<protein>
    <submittedName>
        <fullName evidence="1">Uncharacterized protein</fullName>
    </submittedName>
</protein>